<evidence type="ECO:0000313" key="7">
    <source>
        <dbReference type="EMBL" id="ADL43520.1"/>
    </source>
</evidence>
<feature type="transmembrane region" description="Helical" evidence="6">
    <location>
        <begin position="52"/>
        <end position="72"/>
    </location>
</feature>
<comment type="similarity">
    <text evidence="2">Belongs to the TspO/BZRP family.</text>
</comment>
<feature type="transmembrane region" description="Helical" evidence="6">
    <location>
        <begin position="229"/>
        <end position="250"/>
    </location>
</feature>
<dbReference type="EMBL" id="CP002164">
    <property type="protein sequence ID" value="ADL43520.1"/>
    <property type="molecule type" value="Genomic_DNA"/>
</dbReference>
<dbReference type="InterPro" id="IPR004307">
    <property type="entry name" value="TspO_MBR"/>
</dbReference>
<dbReference type="HOGENOM" id="CLU_067293_1_0_9"/>
<sequence length="267" mass="29937">MERKRKAIISGVLLVITLIVNALGSMGIINGNSQKAVSDKYQTLITPSPSTFGIWGLIYLLLIISVVLMIFKHNDDYFAKVIDSITYLFWLSCVLNIIWIVFFSYEMLGLATIVILGMLITLTLIVKNISKMQTQRRRLLPLTFGLYSGWLLIATVVNISAWLVKLKWNAWGISPEIWAIVVLIISIALSTIIARNIKNAAFILPVAWAYFGIYNNLISASGFNNKFIVLPKIAIIGSAVLIAIFAIEFYKNKYCITPIVESEKKVK</sequence>
<dbReference type="Gene3D" id="1.20.1260.100">
    <property type="entry name" value="TspO/MBR protein"/>
    <property type="match status" value="1"/>
</dbReference>
<dbReference type="eggNOG" id="COG1030">
    <property type="taxonomic scope" value="Bacteria"/>
</dbReference>
<proteinExistence type="inferred from homology"/>
<dbReference type="KEGG" id="cob:COB47_2282"/>
<dbReference type="InterPro" id="IPR038330">
    <property type="entry name" value="TspO/MBR-related_sf"/>
</dbReference>
<evidence type="ECO:0000313" key="8">
    <source>
        <dbReference type="Proteomes" id="UP000000347"/>
    </source>
</evidence>
<comment type="subcellular location">
    <subcellularLocation>
        <location evidence="1">Membrane</location>
        <topology evidence="1">Multi-pass membrane protein</topology>
    </subcellularLocation>
</comment>
<protein>
    <recommendedName>
        <fullName evidence="9">TspO and MBR like protein</fullName>
    </recommendedName>
</protein>
<evidence type="ECO:0000256" key="4">
    <source>
        <dbReference type="ARBA" id="ARBA00022989"/>
    </source>
</evidence>
<dbReference type="AlphaFoldDB" id="D9THP5"/>
<dbReference type="PANTHER" id="PTHR33802">
    <property type="entry name" value="SI:CH211-161H7.5-RELATED"/>
    <property type="match status" value="1"/>
</dbReference>
<dbReference type="STRING" id="608506.COB47_2282"/>
<dbReference type="GO" id="GO:0016020">
    <property type="term" value="C:membrane"/>
    <property type="evidence" value="ECO:0007669"/>
    <property type="project" value="UniProtKB-SubCell"/>
</dbReference>
<evidence type="ECO:0000256" key="2">
    <source>
        <dbReference type="ARBA" id="ARBA00007524"/>
    </source>
</evidence>
<feature type="transmembrane region" description="Helical" evidence="6">
    <location>
        <begin position="84"/>
        <end position="102"/>
    </location>
</feature>
<dbReference type="OrthoDB" id="5189031at2"/>
<feature type="transmembrane region" description="Helical" evidence="6">
    <location>
        <begin position="7"/>
        <end position="32"/>
    </location>
</feature>
<evidence type="ECO:0008006" key="9">
    <source>
        <dbReference type="Google" id="ProtNLM"/>
    </source>
</evidence>
<dbReference type="CDD" id="cd15904">
    <property type="entry name" value="TSPO_MBR"/>
    <property type="match status" value="1"/>
</dbReference>
<keyword evidence="4 6" id="KW-1133">Transmembrane helix</keyword>
<evidence type="ECO:0000256" key="1">
    <source>
        <dbReference type="ARBA" id="ARBA00004141"/>
    </source>
</evidence>
<name>D9THP5_CALOO</name>
<gene>
    <name evidence="7" type="ordered locus">COB47_2282</name>
</gene>
<evidence type="ECO:0000256" key="6">
    <source>
        <dbReference type="SAM" id="Phobius"/>
    </source>
</evidence>
<keyword evidence="5 6" id="KW-0472">Membrane</keyword>
<dbReference type="RefSeq" id="WP_013291514.1">
    <property type="nucleotide sequence ID" value="NC_014392.1"/>
</dbReference>
<keyword evidence="8" id="KW-1185">Reference proteome</keyword>
<feature type="transmembrane region" description="Helical" evidence="6">
    <location>
        <begin position="201"/>
        <end position="223"/>
    </location>
</feature>
<evidence type="ECO:0000256" key="3">
    <source>
        <dbReference type="ARBA" id="ARBA00022692"/>
    </source>
</evidence>
<organism evidence="7 8">
    <name type="scientific">Caldicellulosiruptor obsidiansis (strain ATCC BAA-2073 / JCM 16842 / OB47)</name>
    <dbReference type="NCBI Taxonomy" id="608506"/>
    <lineage>
        <taxon>Bacteria</taxon>
        <taxon>Bacillati</taxon>
        <taxon>Bacillota</taxon>
        <taxon>Bacillota incertae sedis</taxon>
        <taxon>Caldicellulosiruptorales</taxon>
        <taxon>Caldicellulosiruptoraceae</taxon>
        <taxon>Caldicellulosiruptor</taxon>
    </lineage>
</organism>
<feature type="transmembrane region" description="Helical" evidence="6">
    <location>
        <begin position="176"/>
        <end position="194"/>
    </location>
</feature>
<feature type="transmembrane region" description="Helical" evidence="6">
    <location>
        <begin position="108"/>
        <end position="127"/>
    </location>
</feature>
<accession>D9THP5</accession>
<dbReference type="Proteomes" id="UP000000347">
    <property type="component" value="Chromosome"/>
</dbReference>
<feature type="transmembrane region" description="Helical" evidence="6">
    <location>
        <begin position="139"/>
        <end position="164"/>
    </location>
</feature>
<evidence type="ECO:0000256" key="5">
    <source>
        <dbReference type="ARBA" id="ARBA00023136"/>
    </source>
</evidence>
<reference evidence="7 8" key="1">
    <citation type="journal article" date="2010" name="J. Bacteriol.">
        <title>Complete genome sequence of the cellulolytic thermophile Caldicellulosiruptor obsidiansis OB47T.</title>
        <authorList>
            <person name="Elkins J.G."/>
            <person name="Lochner A."/>
            <person name="Hamilton-Brehm S.D."/>
            <person name="Davenport K.W."/>
            <person name="Podar M."/>
            <person name="Brown S.D."/>
            <person name="Land M.L."/>
            <person name="Hauser L.J."/>
            <person name="Klingeman D.M."/>
            <person name="Raman B."/>
            <person name="Goodwin L.A."/>
            <person name="Tapia R."/>
            <person name="Meincke L.J."/>
            <person name="Detter J.C."/>
            <person name="Bruce D.C."/>
            <person name="Han C.S."/>
            <person name="Palumbo A.V."/>
            <person name="Cottingham R.W."/>
            <person name="Keller M."/>
            <person name="Graham D.E."/>
        </authorList>
    </citation>
    <scope>NUCLEOTIDE SEQUENCE [LARGE SCALE GENOMIC DNA]</scope>
    <source>
        <strain evidence="8">ATCC BAA-2073 / strain OB47</strain>
    </source>
</reference>
<dbReference type="PANTHER" id="PTHR33802:SF1">
    <property type="entry name" value="XK-RELATED PROTEIN"/>
    <property type="match status" value="1"/>
</dbReference>
<keyword evidence="3 6" id="KW-0812">Transmembrane</keyword>